<dbReference type="GO" id="GO:1902201">
    <property type="term" value="P:negative regulation of bacterial-type flagellum-dependent cell motility"/>
    <property type="evidence" value="ECO:0007669"/>
    <property type="project" value="TreeGrafter"/>
</dbReference>
<dbReference type="InterPro" id="IPR029787">
    <property type="entry name" value="Nucleotide_cyclase"/>
</dbReference>
<dbReference type="InterPro" id="IPR001789">
    <property type="entry name" value="Sig_transdc_resp-reg_receiver"/>
</dbReference>
<dbReference type="Gene3D" id="3.40.50.2300">
    <property type="match status" value="1"/>
</dbReference>
<evidence type="ECO:0000313" key="6">
    <source>
        <dbReference type="EMBL" id="OGI41634.1"/>
    </source>
</evidence>
<evidence type="ECO:0000313" key="7">
    <source>
        <dbReference type="Proteomes" id="UP000177925"/>
    </source>
</evidence>
<dbReference type="InterPro" id="IPR043128">
    <property type="entry name" value="Rev_trsase/Diguanyl_cyclase"/>
</dbReference>
<dbReference type="Pfam" id="PF00072">
    <property type="entry name" value="Response_reg"/>
    <property type="match status" value="1"/>
</dbReference>
<feature type="domain" description="Response regulatory" evidence="4">
    <location>
        <begin position="13"/>
        <end position="131"/>
    </location>
</feature>
<dbReference type="GO" id="GO:0043709">
    <property type="term" value="P:cell adhesion involved in single-species biofilm formation"/>
    <property type="evidence" value="ECO:0007669"/>
    <property type="project" value="TreeGrafter"/>
</dbReference>
<dbReference type="EC" id="2.7.7.65" evidence="1"/>
<dbReference type="GO" id="GO:0005886">
    <property type="term" value="C:plasma membrane"/>
    <property type="evidence" value="ECO:0007669"/>
    <property type="project" value="TreeGrafter"/>
</dbReference>
<dbReference type="GO" id="GO:0052621">
    <property type="term" value="F:diguanylate cyclase activity"/>
    <property type="evidence" value="ECO:0007669"/>
    <property type="project" value="UniProtKB-EC"/>
</dbReference>
<reference evidence="6 7" key="1">
    <citation type="journal article" date="2016" name="Nat. Commun.">
        <title>Thousands of microbial genomes shed light on interconnected biogeochemical processes in an aquifer system.</title>
        <authorList>
            <person name="Anantharaman K."/>
            <person name="Brown C.T."/>
            <person name="Hug L.A."/>
            <person name="Sharon I."/>
            <person name="Castelle C.J."/>
            <person name="Probst A.J."/>
            <person name="Thomas B.C."/>
            <person name="Singh A."/>
            <person name="Wilkins M.J."/>
            <person name="Karaoz U."/>
            <person name="Brodie E.L."/>
            <person name="Williams K.H."/>
            <person name="Hubbard S.S."/>
            <person name="Banfield J.F."/>
        </authorList>
    </citation>
    <scope>NUCLEOTIDE SEQUENCE [LARGE SCALE GENOMIC DNA]</scope>
</reference>
<dbReference type="InterPro" id="IPR050469">
    <property type="entry name" value="Diguanylate_Cyclase"/>
</dbReference>
<sequence length="423" mass="46466">MLETQQAKPAGTRVLVVDDSKVIRQAIKKMLTADFDVVTSEDGEGGWQQLLHDGEIKALITDIDMPVLDGYAFICRIRASEDDRIRDLPIITITGAEDDETKARAYACGSTDFITKPLDAIQLKTRVRAYIRYDQHARVLEEKVGVLADDAVNDPLTQLSSRRYFLQRGTQDISHCLRHNEDMSLLRLDIDDFKKIYKQHGDDAVDQLLVWFAKLLSQTVRTDDTVARIAGSAFAVLTPSTTRADALQLADRLRVTIASQAFSHGDNETTVTASIGLASVRADRRQDLEQLLRLADERLLHARSEGGNRVCASVLGDVLAEAEEVVLAPPPETAPVAATDSVVPLTAAMGGTAAAPPAAPGDDTAEMIGIDRALQLLEQGRGDRLQPFIESLMRRLEPLLAFYRESHGEKTQQTARKKLSSGK</sequence>
<feature type="modified residue" description="4-aspartylphosphate" evidence="3">
    <location>
        <position position="62"/>
    </location>
</feature>
<dbReference type="SUPFAM" id="SSF55073">
    <property type="entry name" value="Nucleotide cyclase"/>
    <property type="match status" value="1"/>
</dbReference>
<dbReference type="EMBL" id="MFSS01000122">
    <property type="protein sequence ID" value="OGI41634.1"/>
    <property type="molecule type" value="Genomic_DNA"/>
</dbReference>
<dbReference type="PROSITE" id="PS50110">
    <property type="entry name" value="RESPONSE_REGULATORY"/>
    <property type="match status" value="1"/>
</dbReference>
<dbReference type="AlphaFoldDB" id="A0A1F6T944"/>
<accession>A0A1F6T944</accession>
<evidence type="ECO:0000256" key="2">
    <source>
        <dbReference type="ARBA" id="ARBA00034247"/>
    </source>
</evidence>
<dbReference type="SMART" id="SM00267">
    <property type="entry name" value="GGDEF"/>
    <property type="match status" value="1"/>
</dbReference>
<dbReference type="CDD" id="cd01949">
    <property type="entry name" value="GGDEF"/>
    <property type="match status" value="1"/>
</dbReference>
<evidence type="ECO:0000256" key="3">
    <source>
        <dbReference type="PROSITE-ProRule" id="PRU00169"/>
    </source>
</evidence>
<comment type="catalytic activity">
    <reaction evidence="2">
        <text>2 GTP = 3',3'-c-di-GMP + 2 diphosphate</text>
        <dbReference type="Rhea" id="RHEA:24898"/>
        <dbReference type="ChEBI" id="CHEBI:33019"/>
        <dbReference type="ChEBI" id="CHEBI:37565"/>
        <dbReference type="ChEBI" id="CHEBI:58805"/>
        <dbReference type="EC" id="2.7.7.65"/>
    </reaction>
</comment>
<keyword evidence="3" id="KW-0597">Phosphoprotein</keyword>
<dbReference type="SMART" id="SM00448">
    <property type="entry name" value="REC"/>
    <property type="match status" value="1"/>
</dbReference>
<dbReference type="Gene3D" id="3.30.70.270">
    <property type="match status" value="1"/>
</dbReference>
<dbReference type="InterPro" id="IPR000160">
    <property type="entry name" value="GGDEF_dom"/>
</dbReference>
<dbReference type="NCBIfam" id="TIGR00254">
    <property type="entry name" value="GGDEF"/>
    <property type="match status" value="1"/>
</dbReference>
<proteinExistence type="predicted"/>
<protein>
    <recommendedName>
        <fullName evidence="1">diguanylate cyclase</fullName>
        <ecNumber evidence="1">2.7.7.65</ecNumber>
    </recommendedName>
</protein>
<dbReference type="GO" id="GO:0000160">
    <property type="term" value="P:phosphorelay signal transduction system"/>
    <property type="evidence" value="ECO:0007669"/>
    <property type="project" value="InterPro"/>
</dbReference>
<comment type="caution">
    <text evidence="6">The sequence shown here is derived from an EMBL/GenBank/DDBJ whole genome shotgun (WGS) entry which is preliminary data.</text>
</comment>
<feature type="domain" description="GGDEF" evidence="5">
    <location>
        <begin position="181"/>
        <end position="315"/>
    </location>
</feature>
<dbReference type="PANTHER" id="PTHR45138">
    <property type="entry name" value="REGULATORY COMPONENTS OF SENSORY TRANSDUCTION SYSTEM"/>
    <property type="match status" value="1"/>
</dbReference>
<dbReference type="PANTHER" id="PTHR45138:SF9">
    <property type="entry name" value="DIGUANYLATE CYCLASE DGCM-RELATED"/>
    <property type="match status" value="1"/>
</dbReference>
<evidence type="ECO:0000259" key="5">
    <source>
        <dbReference type="PROSITE" id="PS50887"/>
    </source>
</evidence>
<dbReference type="Pfam" id="PF00990">
    <property type="entry name" value="GGDEF"/>
    <property type="match status" value="1"/>
</dbReference>
<name>A0A1F6T944_9PROT</name>
<dbReference type="PROSITE" id="PS50887">
    <property type="entry name" value="GGDEF"/>
    <property type="match status" value="1"/>
</dbReference>
<dbReference type="STRING" id="1817758.A2150_02025"/>
<evidence type="ECO:0000256" key="1">
    <source>
        <dbReference type="ARBA" id="ARBA00012528"/>
    </source>
</evidence>
<dbReference type="SUPFAM" id="SSF52172">
    <property type="entry name" value="CheY-like"/>
    <property type="match status" value="1"/>
</dbReference>
<organism evidence="6 7">
    <name type="scientific">Candidatus Muproteobacteria bacterium RBG_16_64_11</name>
    <dbReference type="NCBI Taxonomy" id="1817758"/>
    <lineage>
        <taxon>Bacteria</taxon>
        <taxon>Pseudomonadati</taxon>
        <taxon>Pseudomonadota</taxon>
        <taxon>Candidatus Muproteobacteria</taxon>
    </lineage>
</organism>
<gene>
    <name evidence="6" type="ORF">A2150_02025</name>
</gene>
<dbReference type="Proteomes" id="UP000177925">
    <property type="component" value="Unassembled WGS sequence"/>
</dbReference>
<evidence type="ECO:0000259" key="4">
    <source>
        <dbReference type="PROSITE" id="PS50110"/>
    </source>
</evidence>
<dbReference type="InterPro" id="IPR011006">
    <property type="entry name" value="CheY-like_superfamily"/>
</dbReference>